<sequence>MPPDNDVTVITASTLQEWAENCIGRLRSYAETKPESDAAHRYAEALRSVRRVEIAELGDRAFNLEGDTLTLNATPLWRTFEVVFEDISDEDLQLDPGQIIPLCNMILAIFLLHELRHIDQRVERFEDVQVLKSLGFSPLVAELDLLADRDALIAFSALFRNDFEDGEMEAFETGLAFSPRYFFKAFDFDPAKKPHKTLRAVSLILMLARIYCAKNSPEKPIVSLDAALSFYGLEALNDMEDRPFVILAEQPSRRIYQIADADWSVALARIIASVEKRDYDGALALGMLIIENKEFPKSV</sequence>
<organism evidence="1 2">
    <name type="scientific">Qipengyuania profundimaris</name>
    <dbReference type="NCBI Taxonomy" id="3067652"/>
    <lineage>
        <taxon>Bacteria</taxon>
        <taxon>Pseudomonadati</taxon>
        <taxon>Pseudomonadota</taxon>
        <taxon>Alphaproteobacteria</taxon>
        <taxon>Sphingomonadales</taxon>
        <taxon>Erythrobacteraceae</taxon>
        <taxon>Qipengyuania</taxon>
    </lineage>
</organism>
<evidence type="ECO:0000313" key="2">
    <source>
        <dbReference type="Proteomes" id="UP001240639"/>
    </source>
</evidence>
<dbReference type="Proteomes" id="UP001240639">
    <property type="component" value="Unassembled WGS sequence"/>
</dbReference>
<proteinExistence type="predicted"/>
<reference evidence="1 2" key="1">
    <citation type="submission" date="2023-08" db="EMBL/GenBank/DDBJ databases">
        <title>genomic of G39.</title>
        <authorList>
            <person name="Wang Y."/>
        </authorList>
    </citation>
    <scope>NUCLEOTIDE SEQUENCE [LARGE SCALE GENOMIC DNA]</scope>
    <source>
        <strain evidence="1 2">G39</strain>
    </source>
</reference>
<dbReference type="RefSeq" id="WP_305932870.1">
    <property type="nucleotide sequence ID" value="NZ_JAVAIM010000001.1"/>
</dbReference>
<name>A0ABT9HR06_9SPHN</name>
<dbReference type="EMBL" id="JAVAIM010000001">
    <property type="protein sequence ID" value="MDP4575590.1"/>
    <property type="molecule type" value="Genomic_DNA"/>
</dbReference>
<comment type="caution">
    <text evidence="1">The sequence shown here is derived from an EMBL/GenBank/DDBJ whole genome shotgun (WGS) entry which is preliminary data.</text>
</comment>
<protein>
    <submittedName>
        <fullName evidence="1">Uncharacterized protein</fullName>
    </submittedName>
</protein>
<gene>
    <name evidence="1" type="ORF">Q9K02_10620</name>
</gene>
<accession>A0ABT9HR06</accession>
<keyword evidence="2" id="KW-1185">Reference proteome</keyword>
<evidence type="ECO:0000313" key="1">
    <source>
        <dbReference type="EMBL" id="MDP4575590.1"/>
    </source>
</evidence>